<feature type="compositionally biased region" description="Basic residues" evidence="2">
    <location>
        <begin position="446"/>
        <end position="458"/>
    </location>
</feature>
<dbReference type="EMBL" id="PEJP01000042">
    <property type="protein sequence ID" value="RYO53181.1"/>
    <property type="molecule type" value="Genomic_DNA"/>
</dbReference>
<dbReference type="GO" id="GO:0003677">
    <property type="term" value="F:DNA binding"/>
    <property type="evidence" value="ECO:0007669"/>
    <property type="project" value="UniProtKB-KW"/>
</dbReference>
<name>A0A4Q4R9N2_9PLEO</name>
<organism evidence="4 5">
    <name type="scientific">Alternaria arborescens</name>
    <dbReference type="NCBI Taxonomy" id="156630"/>
    <lineage>
        <taxon>Eukaryota</taxon>
        <taxon>Fungi</taxon>
        <taxon>Dikarya</taxon>
        <taxon>Ascomycota</taxon>
        <taxon>Pezizomycotina</taxon>
        <taxon>Dothideomycetes</taxon>
        <taxon>Pleosporomycetidae</taxon>
        <taxon>Pleosporales</taxon>
        <taxon>Pleosporineae</taxon>
        <taxon>Pleosporaceae</taxon>
        <taxon>Alternaria</taxon>
        <taxon>Alternaria sect. Alternaria</taxon>
    </lineage>
</organism>
<keyword evidence="1" id="KW-0238">DNA-binding</keyword>
<gene>
    <name evidence="4" type="ORF">AA0113_g9297</name>
</gene>
<dbReference type="InterPro" id="IPR006600">
    <property type="entry name" value="HTH_CenpB_DNA-bd_dom"/>
</dbReference>
<proteinExistence type="predicted"/>
<evidence type="ECO:0000256" key="1">
    <source>
        <dbReference type="ARBA" id="ARBA00023125"/>
    </source>
</evidence>
<sequence>MDKASRALAQPVPPSLSDSYRARADRSGVPHTTLHHRARGRRSIEEKAQSQQYLAPYEEDALVRFLLQLSDLGQPVCIKYIRFLAFCVTRQRSETDRPLKPPGKNWTRGFEKRHPETQARRVKALDWSRHEKNTYWKITHWFEVIGRVLKDPAIFKENVYNMDETGVMLSMLGTVKVLVGKDDMRDYRGARVKRTLVTAVECISGDGSFGTHETLEVLEFCFANNIFLCRLPSHTSHKLQPCDVAVFSPLKAAYREQVERLERGGVNTIGKEHFTSLYSPAREKAFTSKNIIAGFAASGLFPFNPDRVLRSMPKPLADLMIPKADEVNVEACRENEVPQTPVTPVSAEGLASLRNLIIEQDAGALDETSKRNLQRHLHKLAKAAQLSLAEGALHKKHIRFLLTVNSEAKVRRSTTSLVLGKAKVMGYEELVEAREKRAEKDAAQKAKGKGKRDRKRKSAAVEHDTAEPKTKATRVTEEPEPAVTLATTSTVAAVVGIETAPAPWRAPVARMY</sequence>
<dbReference type="PROSITE" id="PS51253">
    <property type="entry name" value="HTH_CENPB"/>
    <property type="match status" value="1"/>
</dbReference>
<dbReference type="GO" id="GO:0005634">
    <property type="term" value="C:nucleus"/>
    <property type="evidence" value="ECO:0007669"/>
    <property type="project" value="TreeGrafter"/>
</dbReference>
<feature type="domain" description="HTH CENPB-type" evidence="3">
    <location>
        <begin position="46"/>
        <end position="120"/>
    </location>
</feature>
<evidence type="ECO:0000313" key="4">
    <source>
        <dbReference type="EMBL" id="RYO53181.1"/>
    </source>
</evidence>
<accession>A0A4Q4R9N2</accession>
<dbReference type="AlphaFoldDB" id="A0A4Q4R9N2"/>
<reference evidence="5" key="1">
    <citation type="journal article" date="2019" name="bioRxiv">
        <title>Genomics, evolutionary history and diagnostics of the Alternaria alternata species group including apple and Asian pear pathotypes.</title>
        <authorList>
            <person name="Armitage A.D."/>
            <person name="Cockerton H.M."/>
            <person name="Sreenivasaprasad S."/>
            <person name="Woodhall J.W."/>
            <person name="Lane C.R."/>
            <person name="Harrison R.J."/>
            <person name="Clarkson J.P."/>
        </authorList>
    </citation>
    <scope>NUCLEOTIDE SEQUENCE [LARGE SCALE GENOMIC DNA]</scope>
    <source>
        <strain evidence="5">RGR 97.0016</strain>
    </source>
</reference>
<protein>
    <recommendedName>
        <fullName evidence="3">HTH CENPB-type domain-containing protein</fullName>
    </recommendedName>
</protein>
<dbReference type="Pfam" id="PF03184">
    <property type="entry name" value="DDE_1"/>
    <property type="match status" value="1"/>
</dbReference>
<comment type="caution">
    <text evidence="4">The sequence shown here is derived from an EMBL/GenBank/DDBJ whole genome shotgun (WGS) entry which is preliminary data.</text>
</comment>
<dbReference type="InterPro" id="IPR004875">
    <property type="entry name" value="DDE_SF_endonuclease_dom"/>
</dbReference>
<evidence type="ECO:0000313" key="5">
    <source>
        <dbReference type="Proteomes" id="UP000293823"/>
    </source>
</evidence>
<dbReference type="PANTHER" id="PTHR19303">
    <property type="entry name" value="TRANSPOSON"/>
    <property type="match status" value="1"/>
</dbReference>
<dbReference type="Proteomes" id="UP000293823">
    <property type="component" value="Unassembled WGS sequence"/>
</dbReference>
<evidence type="ECO:0000259" key="3">
    <source>
        <dbReference type="PROSITE" id="PS51253"/>
    </source>
</evidence>
<dbReference type="OrthoDB" id="4357141at2759"/>
<feature type="region of interest" description="Disordered" evidence="2">
    <location>
        <begin position="438"/>
        <end position="482"/>
    </location>
</feature>
<feature type="region of interest" description="Disordered" evidence="2">
    <location>
        <begin position="1"/>
        <end position="47"/>
    </location>
</feature>
<evidence type="ECO:0000256" key="2">
    <source>
        <dbReference type="SAM" id="MobiDB-lite"/>
    </source>
</evidence>
<keyword evidence="5" id="KW-1185">Reference proteome</keyword>
<dbReference type="InterPro" id="IPR050863">
    <property type="entry name" value="CenT-Element_Derived"/>
</dbReference>
<feature type="compositionally biased region" description="Basic and acidic residues" evidence="2">
    <location>
        <begin position="459"/>
        <end position="477"/>
    </location>
</feature>
<dbReference type="PANTHER" id="PTHR19303:SF74">
    <property type="entry name" value="POGO TRANSPOSABLE ELEMENT WITH KRAB DOMAIN"/>
    <property type="match status" value="1"/>
</dbReference>